<dbReference type="Proteomes" id="UP001454036">
    <property type="component" value="Unassembled WGS sequence"/>
</dbReference>
<dbReference type="EMBL" id="BAABME010018864">
    <property type="protein sequence ID" value="GAA0155278.1"/>
    <property type="molecule type" value="Genomic_DNA"/>
</dbReference>
<proteinExistence type="predicted"/>
<dbReference type="GO" id="GO:0005524">
    <property type="term" value="F:ATP binding"/>
    <property type="evidence" value="ECO:0007669"/>
    <property type="project" value="UniProtKB-KW"/>
</dbReference>
<keyword evidence="2" id="KW-0067">ATP-binding</keyword>
<keyword evidence="2" id="KW-0547">Nucleotide-binding</keyword>
<protein>
    <submittedName>
        <fullName evidence="2">ATP-binding cassette</fullName>
    </submittedName>
</protein>
<name>A0AAV3PW48_LITER</name>
<feature type="region of interest" description="Disordered" evidence="1">
    <location>
        <begin position="119"/>
        <end position="144"/>
    </location>
</feature>
<evidence type="ECO:0000313" key="3">
    <source>
        <dbReference type="Proteomes" id="UP001454036"/>
    </source>
</evidence>
<evidence type="ECO:0000256" key="1">
    <source>
        <dbReference type="SAM" id="MobiDB-lite"/>
    </source>
</evidence>
<evidence type="ECO:0000313" key="2">
    <source>
        <dbReference type="EMBL" id="GAA0155278.1"/>
    </source>
</evidence>
<sequence>MEKLSNSTSLLRTKSDQLVETMAAAMAAMKSPMSSGGSGEATQEGGGTHSRKSSRGGIPPSPGGGRNNNNNNTHIRKARSAQLKFDIDDVSSGAALSRASSASLGFSFSFTGFTVPPDEIADSKSFSDEDTTEDLEAGTNKQRLPAEPTLPLYLKVPIRRCTLKTKHNIVKSSSSFD</sequence>
<gene>
    <name evidence="2" type="ORF">LIER_38055</name>
</gene>
<feature type="compositionally biased region" description="Gly residues" evidence="1">
    <location>
        <begin position="36"/>
        <end position="48"/>
    </location>
</feature>
<organism evidence="2 3">
    <name type="scientific">Lithospermum erythrorhizon</name>
    <name type="common">Purple gromwell</name>
    <name type="synonym">Lithospermum officinale var. erythrorhizon</name>
    <dbReference type="NCBI Taxonomy" id="34254"/>
    <lineage>
        <taxon>Eukaryota</taxon>
        <taxon>Viridiplantae</taxon>
        <taxon>Streptophyta</taxon>
        <taxon>Embryophyta</taxon>
        <taxon>Tracheophyta</taxon>
        <taxon>Spermatophyta</taxon>
        <taxon>Magnoliopsida</taxon>
        <taxon>eudicotyledons</taxon>
        <taxon>Gunneridae</taxon>
        <taxon>Pentapetalae</taxon>
        <taxon>asterids</taxon>
        <taxon>lamiids</taxon>
        <taxon>Boraginales</taxon>
        <taxon>Boraginaceae</taxon>
        <taxon>Boraginoideae</taxon>
        <taxon>Lithospermeae</taxon>
        <taxon>Lithospermum</taxon>
    </lineage>
</organism>
<comment type="caution">
    <text evidence="2">The sequence shown here is derived from an EMBL/GenBank/DDBJ whole genome shotgun (WGS) entry which is preliminary data.</text>
</comment>
<feature type="compositionally biased region" description="Low complexity" evidence="1">
    <location>
        <begin position="22"/>
        <end position="35"/>
    </location>
</feature>
<accession>A0AAV3PW48</accession>
<dbReference type="AlphaFoldDB" id="A0AAV3PW48"/>
<feature type="region of interest" description="Disordered" evidence="1">
    <location>
        <begin position="22"/>
        <end position="80"/>
    </location>
</feature>
<reference evidence="2 3" key="1">
    <citation type="submission" date="2024-01" db="EMBL/GenBank/DDBJ databases">
        <title>The complete chloroplast genome sequence of Lithospermum erythrorhizon: insights into the phylogenetic relationship among Boraginaceae species and the maternal lineages of purple gromwells.</title>
        <authorList>
            <person name="Okada T."/>
            <person name="Watanabe K."/>
        </authorList>
    </citation>
    <scope>NUCLEOTIDE SEQUENCE [LARGE SCALE GENOMIC DNA]</scope>
</reference>
<keyword evidence="3" id="KW-1185">Reference proteome</keyword>